<organism evidence="1 2">
    <name type="scientific">Methylobacterium nodulans (strain LMG 21967 / CNCM I-2342 / ORS 2060)</name>
    <dbReference type="NCBI Taxonomy" id="460265"/>
    <lineage>
        <taxon>Bacteria</taxon>
        <taxon>Pseudomonadati</taxon>
        <taxon>Pseudomonadota</taxon>
        <taxon>Alphaproteobacteria</taxon>
        <taxon>Hyphomicrobiales</taxon>
        <taxon>Methylobacteriaceae</taxon>
        <taxon>Methylobacterium</taxon>
    </lineage>
</organism>
<keyword evidence="2" id="KW-1185">Reference proteome</keyword>
<dbReference type="SUPFAM" id="SSF55874">
    <property type="entry name" value="ATPase domain of HSP90 chaperone/DNA topoisomerase II/histidine kinase"/>
    <property type="match status" value="1"/>
</dbReference>
<evidence type="ECO:0008006" key="3">
    <source>
        <dbReference type="Google" id="ProtNLM"/>
    </source>
</evidence>
<dbReference type="STRING" id="460265.Mnod_7050"/>
<dbReference type="eggNOG" id="COG0323">
    <property type="taxonomic scope" value="Bacteria"/>
</dbReference>
<protein>
    <recommendedName>
        <fullName evidence="3">ATP-binding region ATPase domain protein</fullName>
    </recommendedName>
</protein>
<dbReference type="EMBL" id="CP001349">
    <property type="protein sequence ID" value="ACL61790.1"/>
    <property type="molecule type" value="Genomic_DNA"/>
</dbReference>
<proteinExistence type="predicted"/>
<evidence type="ECO:0000313" key="1">
    <source>
        <dbReference type="EMBL" id="ACL61790.1"/>
    </source>
</evidence>
<gene>
    <name evidence="1" type="ordered locus">Mnod_7050</name>
</gene>
<name>B8IIZ5_METNO</name>
<sequence>MTITPETKASANPTKEFFVRMLTRDISLEDCILDLIDNSVDSAWHNEGSRPMGLSEGANLDKYIIDIKLLPDVFQIKDNCGGMTLHDAVNHAFSFGRNTSDAHDDFSIGVYGIGMKRAIFKIGNQIKVRSTYRSEGEALEAFAVPIDVDRWLENNTLPWDFDIIGDEPLEAAGVEIDVRQLTQGALQAFSNPAFIQNLRRTIARDYSFHLARGLQILVNNAPVDGWQIELRQSDEFQPVRIEYVDKVGDDEVTVELIGGMAAPPPESTDPTEDEGDRRYGWYVACNGRIVLAADKTVVAGWGSEDWPQWHYQYAGFVGVVLFTAAKASALPLTTTKRSVDVSSEVFRRARPRMREISKAWIAYTNARKQALEQAKQKEALARPVSIQAVPKRSTVALPNLVAQRAEKAANINYSVPVSKLKKLARELGNINMPYREVGLTTFDYAYDDLVGNE</sequence>
<accession>B8IIZ5</accession>
<dbReference type="Gene3D" id="3.30.565.10">
    <property type="entry name" value="Histidine kinase-like ATPase, C-terminal domain"/>
    <property type="match status" value="1"/>
</dbReference>
<reference evidence="1 2" key="1">
    <citation type="submission" date="2009-01" db="EMBL/GenBank/DDBJ databases">
        <title>Complete sequence of chromosome of Methylobacterium nodulans ORS 2060.</title>
        <authorList>
            <consortium name="US DOE Joint Genome Institute"/>
            <person name="Lucas S."/>
            <person name="Copeland A."/>
            <person name="Lapidus A."/>
            <person name="Glavina del Rio T."/>
            <person name="Dalin E."/>
            <person name="Tice H."/>
            <person name="Bruce D."/>
            <person name="Goodwin L."/>
            <person name="Pitluck S."/>
            <person name="Sims D."/>
            <person name="Brettin T."/>
            <person name="Detter J.C."/>
            <person name="Han C."/>
            <person name="Larimer F."/>
            <person name="Land M."/>
            <person name="Hauser L."/>
            <person name="Kyrpides N."/>
            <person name="Ivanova N."/>
            <person name="Marx C.J."/>
            <person name="Richardson P."/>
        </authorList>
    </citation>
    <scope>NUCLEOTIDE SEQUENCE [LARGE SCALE GENOMIC DNA]</scope>
    <source>
        <strain evidence="2">LMG 21967 / CNCM I-2342 / ORS 2060</strain>
    </source>
</reference>
<dbReference type="RefSeq" id="WP_015933353.1">
    <property type="nucleotide sequence ID" value="NC_011894.1"/>
</dbReference>
<dbReference type="Proteomes" id="UP000008207">
    <property type="component" value="Chromosome"/>
</dbReference>
<dbReference type="Pfam" id="PF13589">
    <property type="entry name" value="HATPase_c_3"/>
    <property type="match status" value="1"/>
</dbReference>
<dbReference type="InterPro" id="IPR036890">
    <property type="entry name" value="HATPase_C_sf"/>
</dbReference>
<dbReference type="AlphaFoldDB" id="B8IIZ5"/>
<dbReference type="KEGG" id="mno:Mnod_7050"/>
<evidence type="ECO:0000313" key="2">
    <source>
        <dbReference type="Proteomes" id="UP000008207"/>
    </source>
</evidence>
<dbReference type="HOGENOM" id="CLU_045531_0_0_5"/>